<dbReference type="Proteomes" id="UP001500622">
    <property type="component" value="Unassembled WGS sequence"/>
</dbReference>
<accession>A0ABP8KZU2</accession>
<evidence type="ECO:0000256" key="1">
    <source>
        <dbReference type="ARBA" id="ARBA00001946"/>
    </source>
</evidence>
<dbReference type="Pfam" id="PF00293">
    <property type="entry name" value="NUDIX"/>
    <property type="match status" value="1"/>
</dbReference>
<comment type="cofactor">
    <cofactor evidence="1">
        <name>Mg(2+)</name>
        <dbReference type="ChEBI" id="CHEBI:18420"/>
    </cofactor>
</comment>
<dbReference type="PANTHER" id="PTHR43046">
    <property type="entry name" value="GDP-MANNOSE MANNOSYL HYDROLASE"/>
    <property type="match status" value="1"/>
</dbReference>
<keyword evidence="7" id="KW-1185">Reference proteome</keyword>
<evidence type="ECO:0000313" key="7">
    <source>
        <dbReference type="Proteomes" id="UP001500622"/>
    </source>
</evidence>
<dbReference type="PRINTS" id="PR00502">
    <property type="entry name" value="NUDIXFAMILY"/>
</dbReference>
<comment type="caution">
    <text evidence="6">The sequence shown here is derived from an EMBL/GenBank/DDBJ whole genome shotgun (WGS) entry which is preliminary data.</text>
</comment>
<evidence type="ECO:0000256" key="2">
    <source>
        <dbReference type="ARBA" id="ARBA00005582"/>
    </source>
</evidence>
<dbReference type="PROSITE" id="PS00893">
    <property type="entry name" value="NUDIX_BOX"/>
    <property type="match status" value="1"/>
</dbReference>
<dbReference type="Gene3D" id="3.90.79.10">
    <property type="entry name" value="Nucleoside Triphosphate Pyrophosphohydrolase"/>
    <property type="match status" value="1"/>
</dbReference>
<evidence type="ECO:0000256" key="3">
    <source>
        <dbReference type="ARBA" id="ARBA00022801"/>
    </source>
</evidence>
<evidence type="ECO:0000259" key="5">
    <source>
        <dbReference type="PROSITE" id="PS51462"/>
    </source>
</evidence>
<dbReference type="InterPro" id="IPR015797">
    <property type="entry name" value="NUDIX_hydrolase-like_dom_sf"/>
</dbReference>
<evidence type="ECO:0000313" key="6">
    <source>
        <dbReference type="EMBL" id="GAA4419420.1"/>
    </source>
</evidence>
<dbReference type="InterPro" id="IPR000086">
    <property type="entry name" value="NUDIX_hydrolase_dom"/>
</dbReference>
<reference evidence="7" key="1">
    <citation type="journal article" date="2019" name="Int. J. Syst. Evol. Microbiol.">
        <title>The Global Catalogue of Microorganisms (GCM) 10K type strain sequencing project: providing services to taxonomists for standard genome sequencing and annotation.</title>
        <authorList>
            <consortium name="The Broad Institute Genomics Platform"/>
            <consortium name="The Broad Institute Genome Sequencing Center for Infectious Disease"/>
            <person name="Wu L."/>
            <person name="Ma J."/>
        </authorList>
    </citation>
    <scope>NUCLEOTIDE SEQUENCE [LARGE SCALE GENOMIC DNA]</scope>
    <source>
        <strain evidence="7">JCM 17810</strain>
    </source>
</reference>
<dbReference type="PANTHER" id="PTHR43046:SF16">
    <property type="entry name" value="ADP-RIBOSE PYROPHOSPHATASE YJHB-RELATED"/>
    <property type="match status" value="1"/>
</dbReference>
<feature type="domain" description="Nudix hydrolase" evidence="5">
    <location>
        <begin position="4"/>
        <end position="146"/>
    </location>
</feature>
<organism evidence="6 7">
    <name type="scientific">Georgenia halophila</name>
    <dbReference type="NCBI Taxonomy" id="620889"/>
    <lineage>
        <taxon>Bacteria</taxon>
        <taxon>Bacillati</taxon>
        <taxon>Actinomycetota</taxon>
        <taxon>Actinomycetes</taxon>
        <taxon>Micrococcales</taxon>
        <taxon>Bogoriellaceae</taxon>
        <taxon>Georgenia</taxon>
    </lineage>
</organism>
<name>A0ABP8KZU2_9MICO</name>
<dbReference type="EMBL" id="BAABGN010000002">
    <property type="protein sequence ID" value="GAA4419420.1"/>
    <property type="molecule type" value="Genomic_DNA"/>
</dbReference>
<dbReference type="SUPFAM" id="SSF55811">
    <property type="entry name" value="Nudix"/>
    <property type="match status" value="1"/>
</dbReference>
<sequence length="147" mass="15810">MDMDIRIAAYAVIVDEGRILLPHWSENGRSGWTLPGGGIDPGEHPEDAAVREVREETGYDVALDGIIGVDSLVVPGGRRMTAGRAGVPLQALRIVYRAHVVAGQLAVEVNGSTDDVAWFPLTEVDGLDRVELVDIARRWSGLLVETG</sequence>
<comment type="similarity">
    <text evidence="2 4">Belongs to the Nudix hydrolase family.</text>
</comment>
<dbReference type="CDD" id="cd02883">
    <property type="entry name" value="NUDIX_Hydrolase"/>
    <property type="match status" value="1"/>
</dbReference>
<gene>
    <name evidence="6" type="ORF">GCM10023169_10070</name>
</gene>
<dbReference type="InterPro" id="IPR020476">
    <property type="entry name" value="Nudix_hydrolase"/>
</dbReference>
<protein>
    <recommendedName>
        <fullName evidence="5">Nudix hydrolase domain-containing protein</fullName>
    </recommendedName>
</protein>
<proteinExistence type="inferred from homology"/>
<keyword evidence="3 4" id="KW-0378">Hydrolase</keyword>
<dbReference type="InterPro" id="IPR020084">
    <property type="entry name" value="NUDIX_hydrolase_CS"/>
</dbReference>
<dbReference type="PROSITE" id="PS51462">
    <property type="entry name" value="NUDIX"/>
    <property type="match status" value="1"/>
</dbReference>
<evidence type="ECO:0000256" key="4">
    <source>
        <dbReference type="RuleBase" id="RU003476"/>
    </source>
</evidence>